<organism evidence="5 6">
    <name type="scientific">Lecanosticta acicola</name>
    <dbReference type="NCBI Taxonomy" id="111012"/>
    <lineage>
        <taxon>Eukaryota</taxon>
        <taxon>Fungi</taxon>
        <taxon>Dikarya</taxon>
        <taxon>Ascomycota</taxon>
        <taxon>Pezizomycotina</taxon>
        <taxon>Dothideomycetes</taxon>
        <taxon>Dothideomycetidae</taxon>
        <taxon>Mycosphaerellales</taxon>
        <taxon>Mycosphaerellaceae</taxon>
        <taxon>Lecanosticta</taxon>
    </lineage>
</organism>
<dbReference type="GO" id="GO:0005634">
    <property type="term" value="C:nucleus"/>
    <property type="evidence" value="ECO:0007669"/>
    <property type="project" value="UniProtKB-SubCell"/>
</dbReference>
<keyword evidence="6" id="KW-1185">Reference proteome</keyword>
<evidence type="ECO:0000256" key="1">
    <source>
        <dbReference type="ARBA" id="ARBA00004123"/>
    </source>
</evidence>
<dbReference type="PANTHER" id="PTHR31001">
    <property type="entry name" value="UNCHARACTERIZED TRANSCRIPTIONAL REGULATORY PROTEIN"/>
    <property type="match status" value="1"/>
</dbReference>
<feature type="domain" description="Xylanolytic transcriptional activator regulatory" evidence="4">
    <location>
        <begin position="295"/>
        <end position="369"/>
    </location>
</feature>
<comment type="caution">
    <text evidence="5">The sequence shown here is derived from an EMBL/GenBank/DDBJ whole genome shotgun (WGS) entry which is preliminary data.</text>
</comment>
<dbReference type="GO" id="GO:0003677">
    <property type="term" value="F:DNA binding"/>
    <property type="evidence" value="ECO:0007669"/>
    <property type="project" value="InterPro"/>
</dbReference>
<accession>A0AAI8Z5R8</accession>
<dbReference type="CDD" id="cd12148">
    <property type="entry name" value="fungal_TF_MHR"/>
    <property type="match status" value="1"/>
</dbReference>
<evidence type="ECO:0000256" key="2">
    <source>
        <dbReference type="ARBA" id="ARBA00023242"/>
    </source>
</evidence>
<keyword evidence="2" id="KW-0539">Nucleus</keyword>
<dbReference type="InterPro" id="IPR050613">
    <property type="entry name" value="Sec_Metabolite_Reg"/>
</dbReference>
<gene>
    <name evidence="5" type="ORF">LECACI_7A008144</name>
</gene>
<reference evidence="5" key="1">
    <citation type="submission" date="2023-11" db="EMBL/GenBank/DDBJ databases">
        <authorList>
            <person name="Alioto T."/>
            <person name="Alioto T."/>
            <person name="Gomez Garrido J."/>
        </authorList>
    </citation>
    <scope>NUCLEOTIDE SEQUENCE</scope>
</reference>
<evidence type="ECO:0000256" key="3">
    <source>
        <dbReference type="SAM" id="MobiDB-lite"/>
    </source>
</evidence>
<dbReference type="AlphaFoldDB" id="A0AAI8Z5R8"/>
<dbReference type="SMART" id="SM00906">
    <property type="entry name" value="Fungal_trans"/>
    <property type="match status" value="1"/>
</dbReference>
<evidence type="ECO:0000313" key="5">
    <source>
        <dbReference type="EMBL" id="CAK4032986.1"/>
    </source>
</evidence>
<protein>
    <submittedName>
        <fullName evidence="5">Dynactin, isoform</fullName>
    </submittedName>
</protein>
<dbReference type="GO" id="GO:0006351">
    <property type="term" value="P:DNA-templated transcription"/>
    <property type="evidence" value="ECO:0007669"/>
    <property type="project" value="InterPro"/>
</dbReference>
<dbReference type="InterPro" id="IPR007219">
    <property type="entry name" value="XnlR_reg_dom"/>
</dbReference>
<dbReference type="Proteomes" id="UP001296104">
    <property type="component" value="Unassembled WGS sequence"/>
</dbReference>
<dbReference type="EMBL" id="CAVMBE010000076">
    <property type="protein sequence ID" value="CAK4032986.1"/>
    <property type="molecule type" value="Genomic_DNA"/>
</dbReference>
<feature type="compositionally biased region" description="Polar residues" evidence="3">
    <location>
        <begin position="1"/>
        <end position="10"/>
    </location>
</feature>
<evidence type="ECO:0000313" key="6">
    <source>
        <dbReference type="Proteomes" id="UP001296104"/>
    </source>
</evidence>
<sequence>MLKPSSSGINPPSAAFQHASRHVRDHPVVQSPVLRPEPPYFLDQRLRGVMGERYSSSAGILMESSSLSVKPGFFGDTSSSAFVNELNNTLGIRVRSEEDTTAPKTSFVSESNARNGAEVLRFFESTEEFGKLLDRWLDMNFGGFVIYEPIYRTWCEGVKSFMDGVKQDKMPERLERRSLTIWRNTQRPLQCHGNMSALEWARQSTGENLRWETLGLLLSSIARMATCLAPWDTIFRSGTTSTYGKMELLKKLSNLIKIVVDLSRKCGTRNELSVHLLFDAAMTESLINGDMHNEVWTSFGEVCDTVVLMGLHLEKRMDARTPFWLCELRVRFLSVVYSNDKFLSTYLGRPPHMSYRFCVLQEPQDLSDEEVCGDENTLASALARLQGGWTTTGHPHRITWMKASSKRFALREDIVEILVSPHIQDVEARVRDVRRCEEEALKAMPAFVQLDPLELLTNVRSDLSYQIPGRGGVTWRPVDVHCFLAIQRQRLHADFLLEKVLVNRRKADPTRLLSIALKLLKLILTAYEQREFLCNIRVDFTDMLAFYAIPAAGVLAMELIQPQPSLDFPRSEVLQQLSVLVPALESVRPGEGNYTLCVMGLNPIRKVLDRVLSSRPPRQDEERVEQQNSLFFGADVSSDADFLQWLGSVDFESGSWLDSGTASGFSSLEPSTSMTSVMNV</sequence>
<feature type="region of interest" description="Disordered" evidence="3">
    <location>
        <begin position="1"/>
        <end position="22"/>
    </location>
</feature>
<dbReference type="GO" id="GO:0008270">
    <property type="term" value="F:zinc ion binding"/>
    <property type="evidence" value="ECO:0007669"/>
    <property type="project" value="InterPro"/>
</dbReference>
<evidence type="ECO:0000259" key="4">
    <source>
        <dbReference type="SMART" id="SM00906"/>
    </source>
</evidence>
<comment type="subcellular location">
    <subcellularLocation>
        <location evidence="1">Nucleus</location>
    </subcellularLocation>
</comment>
<dbReference type="PANTHER" id="PTHR31001:SF40">
    <property type="entry name" value="ZN(II)2CYS6 TRANSCRIPTION FACTOR (EUROFUNG)"/>
    <property type="match status" value="1"/>
</dbReference>
<proteinExistence type="predicted"/>
<name>A0AAI8Z5R8_9PEZI</name>